<reference evidence="2 3" key="1">
    <citation type="submission" date="2014-11" db="EMBL/GenBank/DDBJ databases">
        <authorList>
            <person name="Zhu J."/>
            <person name="Qi W."/>
            <person name="Song R."/>
        </authorList>
    </citation>
    <scope>NUCLEOTIDE SEQUENCE [LARGE SCALE GENOMIC DNA]</scope>
</reference>
<dbReference type="VEuPathDB" id="CryptoDB:Vbra_11980"/>
<proteinExistence type="predicted"/>
<feature type="compositionally biased region" description="Polar residues" evidence="1">
    <location>
        <begin position="89"/>
        <end position="98"/>
    </location>
</feature>
<dbReference type="Proteomes" id="UP000041254">
    <property type="component" value="Unassembled WGS sequence"/>
</dbReference>
<evidence type="ECO:0000313" key="2">
    <source>
        <dbReference type="EMBL" id="CEL95657.1"/>
    </source>
</evidence>
<accession>A0A0G4EIF0</accession>
<keyword evidence="3" id="KW-1185">Reference proteome</keyword>
<evidence type="ECO:0000256" key="1">
    <source>
        <dbReference type="SAM" id="MobiDB-lite"/>
    </source>
</evidence>
<dbReference type="EMBL" id="CDMY01000235">
    <property type="protein sequence ID" value="CEL95657.1"/>
    <property type="molecule type" value="Genomic_DNA"/>
</dbReference>
<feature type="non-terminal residue" evidence="2">
    <location>
        <position position="1"/>
    </location>
</feature>
<organism evidence="2 3">
    <name type="scientific">Vitrella brassicaformis (strain CCMP3155)</name>
    <dbReference type="NCBI Taxonomy" id="1169540"/>
    <lineage>
        <taxon>Eukaryota</taxon>
        <taxon>Sar</taxon>
        <taxon>Alveolata</taxon>
        <taxon>Colpodellida</taxon>
        <taxon>Vitrellaceae</taxon>
        <taxon>Vitrella</taxon>
    </lineage>
</organism>
<feature type="region of interest" description="Disordered" evidence="1">
    <location>
        <begin position="77"/>
        <end position="133"/>
    </location>
</feature>
<evidence type="ECO:0000313" key="3">
    <source>
        <dbReference type="Proteomes" id="UP000041254"/>
    </source>
</evidence>
<name>A0A0G4EIF0_VITBC</name>
<gene>
    <name evidence="2" type="ORF">Vbra_11980</name>
</gene>
<dbReference type="InParanoid" id="A0A0G4EIF0"/>
<dbReference type="AlphaFoldDB" id="A0A0G4EIF0"/>
<feature type="compositionally biased region" description="Pro residues" evidence="1">
    <location>
        <begin position="109"/>
        <end position="124"/>
    </location>
</feature>
<protein>
    <submittedName>
        <fullName evidence="2">Uncharacterized protein</fullName>
    </submittedName>
</protein>
<sequence length="218" mass="23461">PYARPLAANVHGHRAMVPSAATTGRQLRALLVWVSKPPLRGWSESLGGGAPRDATVDNQPVAKHVSLEAPVHPPVAACGGPQAERPQLQPHSDISTPGRQAPGAALPPSGFPPPMIPRPPPFPSIHPSAPLAPAAPHRQPLMLPALRSSLRRWAMSVVRAKPRWAGEGRFGRIPSTMGGGRPLWPYPVHHAWLRTTDMPSLWNPEAAKARRWRPPPCA</sequence>